<evidence type="ECO:0000256" key="1">
    <source>
        <dbReference type="ARBA" id="ARBA00008007"/>
    </source>
</evidence>
<keyword evidence="3" id="KW-1185">Reference proteome</keyword>
<comment type="caution">
    <text evidence="2">The sequence shown here is derived from an EMBL/GenBank/DDBJ whole genome shotgun (WGS) entry which is preliminary data.</text>
</comment>
<dbReference type="OrthoDB" id="5244859at2"/>
<dbReference type="InterPro" id="IPR000836">
    <property type="entry name" value="PRTase_dom"/>
</dbReference>
<comment type="similarity">
    <text evidence="1">Belongs to the ComF/GntX family.</text>
</comment>
<reference evidence="2 3" key="1">
    <citation type="submission" date="2016-12" db="EMBL/GenBank/DDBJ databases">
        <title>The draft genome sequence of Actinophytocola sp. 11-183.</title>
        <authorList>
            <person name="Wang W."/>
            <person name="Yuan L."/>
        </authorList>
    </citation>
    <scope>NUCLEOTIDE SEQUENCE [LARGE SCALE GENOMIC DNA]</scope>
    <source>
        <strain evidence="2 3">11-183</strain>
    </source>
</reference>
<dbReference type="Proteomes" id="UP000185596">
    <property type="component" value="Unassembled WGS sequence"/>
</dbReference>
<dbReference type="AlphaFoldDB" id="A0A1Q8CXM6"/>
<dbReference type="EMBL" id="MSIE01000003">
    <property type="protein sequence ID" value="OLF19093.1"/>
    <property type="molecule type" value="Genomic_DNA"/>
</dbReference>
<dbReference type="InterPro" id="IPR029057">
    <property type="entry name" value="PRTase-like"/>
</dbReference>
<accession>A0A1Q8CXM6</accession>
<dbReference type="Gene3D" id="3.40.50.2020">
    <property type="match status" value="1"/>
</dbReference>
<dbReference type="SUPFAM" id="SSF53271">
    <property type="entry name" value="PRTase-like"/>
    <property type="match status" value="1"/>
</dbReference>
<proteinExistence type="inferred from homology"/>
<dbReference type="InterPro" id="IPR051910">
    <property type="entry name" value="ComF/GntX_DNA_util-trans"/>
</dbReference>
<name>A0A1Q8CXM6_9PSEU</name>
<organism evidence="2 3">
    <name type="scientific">Actinophytocola xanthii</name>
    <dbReference type="NCBI Taxonomy" id="1912961"/>
    <lineage>
        <taxon>Bacteria</taxon>
        <taxon>Bacillati</taxon>
        <taxon>Actinomycetota</taxon>
        <taxon>Actinomycetes</taxon>
        <taxon>Pseudonocardiales</taxon>
        <taxon>Pseudonocardiaceae</taxon>
    </lineage>
</organism>
<dbReference type="RefSeq" id="WP_075123971.1">
    <property type="nucleotide sequence ID" value="NZ_MSIE01000003.1"/>
</dbReference>
<protein>
    <recommendedName>
        <fullName evidence="4">Phosphoribosyltransferase domain-containing protein</fullName>
    </recommendedName>
</protein>
<dbReference type="PANTHER" id="PTHR47505">
    <property type="entry name" value="DNA UTILIZATION PROTEIN YHGH"/>
    <property type="match status" value="1"/>
</dbReference>
<dbReference type="CDD" id="cd06223">
    <property type="entry name" value="PRTases_typeI"/>
    <property type="match status" value="1"/>
</dbReference>
<gene>
    <name evidence="2" type="ORF">BU204_03010</name>
</gene>
<evidence type="ECO:0000313" key="3">
    <source>
        <dbReference type="Proteomes" id="UP000185596"/>
    </source>
</evidence>
<dbReference type="STRING" id="1912961.BU204_03010"/>
<sequence>MRLRSVVADLVVADRCAGCAVPGGAWCRSCAGSLGALVPVGGGGLPPAYAVGHYRGAARRAVLAYKERGRRALAAPLGVALSRALLALSRAGPVAGVPPGGAAPGQGCPAPRPFVLVPAPSRPAAARRRGGQHMVPVAEACAAALRAAGITATVARALRVHRRARDSVGLDAAARAANLAGRVRAVPRRSPPPGSHVVLLDDVITTGATATACVAALGRVGVSVTAVLALTTAE</sequence>
<evidence type="ECO:0000313" key="2">
    <source>
        <dbReference type="EMBL" id="OLF19093.1"/>
    </source>
</evidence>
<evidence type="ECO:0008006" key="4">
    <source>
        <dbReference type="Google" id="ProtNLM"/>
    </source>
</evidence>
<dbReference type="PANTHER" id="PTHR47505:SF1">
    <property type="entry name" value="DNA UTILIZATION PROTEIN YHGH"/>
    <property type="match status" value="1"/>
</dbReference>